<evidence type="ECO:0000256" key="2">
    <source>
        <dbReference type="ARBA" id="ARBA00022692"/>
    </source>
</evidence>
<feature type="region of interest" description="Disordered" evidence="5">
    <location>
        <begin position="519"/>
        <end position="543"/>
    </location>
</feature>
<dbReference type="HOGENOM" id="CLU_001265_46_1_1"/>
<dbReference type="PANTHER" id="PTHR23508">
    <property type="entry name" value="CARBOXYLIC ACID TRANSPORTER PROTEIN HOMOLOG"/>
    <property type="match status" value="1"/>
</dbReference>
<dbReference type="InterPro" id="IPR020846">
    <property type="entry name" value="MFS_dom"/>
</dbReference>
<dbReference type="Proteomes" id="UP000002748">
    <property type="component" value="Unassembled WGS sequence"/>
</dbReference>
<dbReference type="AlphaFoldDB" id="J6EYA5"/>
<dbReference type="GO" id="GO:0015355">
    <property type="term" value="F:secondary active monocarboxylate transmembrane transporter activity"/>
    <property type="evidence" value="ECO:0007669"/>
    <property type="project" value="TreeGrafter"/>
</dbReference>
<feature type="compositionally biased region" description="Basic and acidic residues" evidence="5">
    <location>
        <begin position="519"/>
        <end position="537"/>
    </location>
</feature>
<feature type="transmembrane region" description="Helical" evidence="6">
    <location>
        <begin position="293"/>
        <end position="312"/>
    </location>
</feature>
<dbReference type="InterPro" id="IPR011701">
    <property type="entry name" value="MFS"/>
</dbReference>
<feature type="transmembrane region" description="Helical" evidence="6">
    <location>
        <begin position="332"/>
        <end position="349"/>
    </location>
</feature>
<dbReference type="PANTHER" id="PTHR23508:SF10">
    <property type="entry name" value="CARBOXYLIC ACID TRANSPORTER PROTEIN HOMOLOG"/>
    <property type="match status" value="1"/>
</dbReference>
<feature type="compositionally biased region" description="Basic and acidic residues" evidence="5">
    <location>
        <begin position="1"/>
        <end position="18"/>
    </location>
</feature>
<dbReference type="VEuPathDB" id="FungiDB:A1Q1_03288"/>
<dbReference type="CDD" id="cd17316">
    <property type="entry name" value="MFS_SV2_like"/>
    <property type="match status" value="1"/>
</dbReference>
<accession>J6EYA5</accession>
<evidence type="ECO:0000313" key="8">
    <source>
        <dbReference type="EMBL" id="EJT47827.1"/>
    </source>
</evidence>
<keyword evidence="4 6" id="KW-0472">Membrane</keyword>
<dbReference type="SUPFAM" id="SSF103473">
    <property type="entry name" value="MFS general substrate transporter"/>
    <property type="match status" value="1"/>
</dbReference>
<dbReference type="GO" id="GO:0005886">
    <property type="term" value="C:plasma membrane"/>
    <property type="evidence" value="ECO:0007669"/>
    <property type="project" value="TreeGrafter"/>
</dbReference>
<feature type="transmembrane region" description="Helical" evidence="6">
    <location>
        <begin position="469"/>
        <end position="488"/>
    </location>
</feature>
<sequence>MSDSEKGYADSHVEDRTPHPGHGSIGGNLTQQLKTWHANREDRSILMSIPPWPTRTRAHDLPSNPFMILRNMSFLSYCSFFTGFLCWFCDGLDYFSVPITLSQLIEAFDKEDKDITWVLTVTTLARQVGAIGFGILGDRYGRRWTLGVNMSLICVFELGSGFAQTYEQFLAIRCVFGMIMGGTWPLAVATGLETIPIEARGFASGIIQQGYTIGNLIAAVLGMSVAQTSPYTWRTLYFFGAGFSCLAAICRFALPESEQFKLANQQRKESGVSGKEASKHFWHELVAMVRTNWLRCIWCIFFCASFCFLAHGSQDMYARYLQKSKGLGPKPSNTIVIISNCGAVAGGIISGNMSQYLGRRFAICVSILYTACWIPLWILPDSFAGLAAGGFFLQSGVQAAWGIVPVYLSECSPPAFRSLFMGLFYQFGNMASGSAGQIEAVAAHDNPLTKNGKPVLDSKGAVLPDYAKIQGMFVGIILAIALVCTILGPEADNSHFEQSKVAYMEGAGEMDARELVEHEEKHGATTHVENVDLEKVRSKSSVY</sequence>
<evidence type="ECO:0000313" key="9">
    <source>
        <dbReference type="Proteomes" id="UP000002748"/>
    </source>
</evidence>
<dbReference type="Gene3D" id="1.20.1250.20">
    <property type="entry name" value="MFS general substrate transporter like domains"/>
    <property type="match status" value="2"/>
</dbReference>
<keyword evidence="2 6" id="KW-0812">Transmembrane</keyword>
<reference evidence="8 9" key="1">
    <citation type="journal article" date="2012" name="Eukaryot. Cell">
        <title>Draft genome sequence of CBS 2479, the standard type strain of Trichosporon asahii.</title>
        <authorList>
            <person name="Yang R.Y."/>
            <person name="Li H.T."/>
            <person name="Zhu H."/>
            <person name="Zhou G.P."/>
            <person name="Wang M."/>
            <person name="Wang L."/>
        </authorList>
    </citation>
    <scope>NUCLEOTIDE SEQUENCE [LARGE SCALE GENOMIC DNA]</scope>
    <source>
        <strain evidence="9">ATCC 90039 / CBS 2479 / JCM 2466 / KCTC 7840 / NCYC 2677 / UAMH 7654</strain>
    </source>
</reference>
<feature type="region of interest" description="Disordered" evidence="5">
    <location>
        <begin position="1"/>
        <end position="28"/>
    </location>
</feature>
<evidence type="ECO:0000256" key="6">
    <source>
        <dbReference type="SAM" id="Phobius"/>
    </source>
</evidence>
<dbReference type="OrthoDB" id="5296287at2759"/>
<dbReference type="Pfam" id="PF07690">
    <property type="entry name" value="MFS_1"/>
    <property type="match status" value="1"/>
</dbReference>
<dbReference type="GeneID" id="25986801"/>
<dbReference type="PROSITE" id="PS50850">
    <property type="entry name" value="MFS"/>
    <property type="match status" value="1"/>
</dbReference>
<gene>
    <name evidence="8" type="ORF">A1Q1_03288</name>
</gene>
<feature type="transmembrane region" description="Helical" evidence="6">
    <location>
        <begin position="115"/>
        <end position="137"/>
    </location>
</feature>
<evidence type="ECO:0000256" key="4">
    <source>
        <dbReference type="ARBA" id="ARBA00023136"/>
    </source>
</evidence>
<evidence type="ECO:0000256" key="1">
    <source>
        <dbReference type="ARBA" id="ARBA00004141"/>
    </source>
</evidence>
<keyword evidence="3 6" id="KW-1133">Transmembrane helix</keyword>
<feature type="transmembrane region" description="Helical" evidence="6">
    <location>
        <begin position="361"/>
        <end position="379"/>
    </location>
</feature>
<feature type="domain" description="Major facilitator superfamily (MFS) profile" evidence="7">
    <location>
        <begin position="79"/>
        <end position="492"/>
    </location>
</feature>
<feature type="transmembrane region" description="Helical" evidence="6">
    <location>
        <begin position="210"/>
        <end position="229"/>
    </location>
</feature>
<proteinExistence type="predicted"/>
<dbReference type="GO" id="GO:0035879">
    <property type="term" value="P:plasma membrane lactate transport"/>
    <property type="evidence" value="ECO:0007669"/>
    <property type="project" value="TreeGrafter"/>
</dbReference>
<dbReference type="KEGG" id="tasa:A1Q1_03288"/>
<feature type="transmembrane region" description="Helical" evidence="6">
    <location>
        <begin position="169"/>
        <end position="189"/>
    </location>
</feature>
<name>J6EYA5_TRIAS</name>
<feature type="transmembrane region" description="Helical" evidence="6">
    <location>
        <begin position="74"/>
        <end position="95"/>
    </location>
</feature>
<dbReference type="InterPro" id="IPR036259">
    <property type="entry name" value="MFS_trans_sf"/>
</dbReference>
<comment type="subcellular location">
    <subcellularLocation>
        <location evidence="1">Membrane</location>
        <topology evidence="1">Multi-pass membrane protein</topology>
    </subcellularLocation>
</comment>
<comment type="caution">
    <text evidence="8">The sequence shown here is derived from an EMBL/GenBank/DDBJ whole genome shotgun (WGS) entry which is preliminary data.</text>
</comment>
<evidence type="ECO:0000256" key="3">
    <source>
        <dbReference type="ARBA" id="ARBA00022989"/>
    </source>
</evidence>
<dbReference type="RefSeq" id="XP_014179043.1">
    <property type="nucleotide sequence ID" value="XM_014323568.1"/>
</dbReference>
<protein>
    <submittedName>
        <fullName evidence="8">Carboxylic acid transport protein</fullName>
    </submittedName>
</protein>
<feature type="transmembrane region" description="Helical" evidence="6">
    <location>
        <begin position="235"/>
        <end position="254"/>
    </location>
</feature>
<evidence type="ECO:0000259" key="7">
    <source>
        <dbReference type="PROSITE" id="PS50850"/>
    </source>
</evidence>
<evidence type="ECO:0000256" key="5">
    <source>
        <dbReference type="SAM" id="MobiDB-lite"/>
    </source>
</evidence>
<organism evidence="8 9">
    <name type="scientific">Trichosporon asahii var. asahii (strain ATCC 90039 / CBS 2479 / JCM 2466 / KCTC 7840 / NBRC 103889/ NCYC 2677 / UAMH 7654)</name>
    <name type="common">Yeast</name>
    <dbReference type="NCBI Taxonomy" id="1186058"/>
    <lineage>
        <taxon>Eukaryota</taxon>
        <taxon>Fungi</taxon>
        <taxon>Dikarya</taxon>
        <taxon>Basidiomycota</taxon>
        <taxon>Agaricomycotina</taxon>
        <taxon>Tremellomycetes</taxon>
        <taxon>Trichosporonales</taxon>
        <taxon>Trichosporonaceae</taxon>
        <taxon>Trichosporon</taxon>
    </lineage>
</organism>
<dbReference type="EMBL" id="ALBS01000227">
    <property type="protein sequence ID" value="EJT47827.1"/>
    <property type="molecule type" value="Genomic_DNA"/>
</dbReference>
<feature type="transmembrane region" description="Helical" evidence="6">
    <location>
        <begin position="144"/>
        <end position="163"/>
    </location>
</feature>